<keyword evidence="1" id="KW-0175">Coiled coil</keyword>
<evidence type="ECO:0000256" key="1">
    <source>
        <dbReference type="SAM" id="Coils"/>
    </source>
</evidence>
<reference evidence="3" key="1">
    <citation type="submission" date="2020-10" db="EMBL/GenBank/DDBJ databases">
        <authorList>
            <person name="Kikuchi T."/>
        </authorList>
    </citation>
    <scope>NUCLEOTIDE SEQUENCE</scope>
    <source>
        <strain evidence="3">NKZ352</strain>
    </source>
</reference>
<dbReference type="AlphaFoldDB" id="A0A8S1H589"/>
<organism evidence="3 4">
    <name type="scientific">Caenorhabditis auriculariae</name>
    <dbReference type="NCBI Taxonomy" id="2777116"/>
    <lineage>
        <taxon>Eukaryota</taxon>
        <taxon>Metazoa</taxon>
        <taxon>Ecdysozoa</taxon>
        <taxon>Nematoda</taxon>
        <taxon>Chromadorea</taxon>
        <taxon>Rhabditida</taxon>
        <taxon>Rhabditina</taxon>
        <taxon>Rhabditomorpha</taxon>
        <taxon>Rhabditoidea</taxon>
        <taxon>Rhabditidae</taxon>
        <taxon>Peloderinae</taxon>
        <taxon>Caenorhabditis</taxon>
    </lineage>
</organism>
<protein>
    <submittedName>
        <fullName evidence="3">Uncharacterized protein</fullName>
    </submittedName>
</protein>
<feature type="compositionally biased region" description="Basic and acidic residues" evidence="2">
    <location>
        <begin position="205"/>
        <end position="214"/>
    </location>
</feature>
<comment type="caution">
    <text evidence="3">The sequence shown here is derived from an EMBL/GenBank/DDBJ whole genome shotgun (WGS) entry which is preliminary data.</text>
</comment>
<feature type="compositionally biased region" description="Acidic residues" evidence="2">
    <location>
        <begin position="141"/>
        <end position="153"/>
    </location>
</feature>
<name>A0A8S1H589_9PELO</name>
<feature type="region of interest" description="Disordered" evidence="2">
    <location>
        <begin position="134"/>
        <end position="315"/>
    </location>
</feature>
<accession>A0A8S1H589</accession>
<evidence type="ECO:0000313" key="3">
    <source>
        <dbReference type="EMBL" id="CAD6190454.1"/>
    </source>
</evidence>
<gene>
    <name evidence="3" type="ORF">CAUJ_LOCUS6373</name>
</gene>
<dbReference type="Proteomes" id="UP000835052">
    <property type="component" value="Unassembled WGS sequence"/>
</dbReference>
<feature type="compositionally biased region" description="Low complexity" evidence="2">
    <location>
        <begin position="249"/>
        <end position="260"/>
    </location>
</feature>
<feature type="coiled-coil region" evidence="1">
    <location>
        <begin position="38"/>
        <end position="133"/>
    </location>
</feature>
<proteinExistence type="predicted"/>
<dbReference type="EMBL" id="CAJGYM010000015">
    <property type="protein sequence ID" value="CAD6190454.1"/>
    <property type="molecule type" value="Genomic_DNA"/>
</dbReference>
<keyword evidence="4" id="KW-1185">Reference proteome</keyword>
<feature type="compositionally biased region" description="Acidic residues" evidence="2">
    <location>
        <begin position="220"/>
        <end position="247"/>
    </location>
</feature>
<evidence type="ECO:0000313" key="4">
    <source>
        <dbReference type="Proteomes" id="UP000835052"/>
    </source>
</evidence>
<sequence>MLNLELKFIKKELLNVSVQDEQSVPEKLVLGSPYVETRERGVQAADKAEEEKEKEKLELLKREKEEKERRLEAATAENASLTANLARSSLELQASLGIEEELRQENCFLRAQLEEANEARRRLAAQLEAALGALDIPVEPEMAEEVPPEEDPQDQGALLLAPQVDRRRRSSSEGSQRSSKRSREEEPATPGDSPRSRDVFLTPERGVEHARDGPDVMSGQEDEGEDGEQLMEEEDEIVPESDGEEDAGTSSSSSSTSTRPPLSPPTTPPRTPSPPVQQMTPPVLPTRKPRRKQAVMGTVKRSARIGNRLPGPQPRAPVAAPSIPMAVLGPQSAAEVRDTIRERLADYNSGRFIPDLGATLSLGRLLTTAIRLSRCLPPSLKEIRDLESLKDRLARLC</sequence>
<evidence type="ECO:0000256" key="2">
    <source>
        <dbReference type="SAM" id="MobiDB-lite"/>
    </source>
</evidence>
<feature type="compositionally biased region" description="Pro residues" evidence="2">
    <location>
        <begin position="261"/>
        <end position="275"/>
    </location>
</feature>